<keyword evidence="3" id="KW-1185">Reference proteome</keyword>
<evidence type="ECO:0000313" key="2">
    <source>
        <dbReference type="EMBL" id="GAL85634.1"/>
    </source>
</evidence>
<dbReference type="Proteomes" id="UP000030185">
    <property type="component" value="Unassembled WGS sequence"/>
</dbReference>
<dbReference type="EMBL" id="BBLT01000005">
    <property type="protein sequence ID" value="GAL85634.1"/>
    <property type="molecule type" value="Genomic_DNA"/>
</dbReference>
<keyword evidence="1" id="KW-0812">Transmembrane</keyword>
<proteinExistence type="predicted"/>
<feature type="transmembrane region" description="Helical" evidence="1">
    <location>
        <begin position="33"/>
        <end position="50"/>
    </location>
</feature>
<comment type="caution">
    <text evidence="2">The sequence shown here is derived from an EMBL/GenBank/DDBJ whole genome shotgun (WGS) entry which is preliminary data.</text>
</comment>
<organism evidence="2 3">
    <name type="scientific">Sporocytophaga myxococcoides</name>
    <dbReference type="NCBI Taxonomy" id="153721"/>
    <lineage>
        <taxon>Bacteria</taxon>
        <taxon>Pseudomonadati</taxon>
        <taxon>Bacteroidota</taxon>
        <taxon>Cytophagia</taxon>
        <taxon>Cytophagales</taxon>
        <taxon>Cytophagaceae</taxon>
        <taxon>Sporocytophaga</taxon>
    </lineage>
</organism>
<keyword evidence="1" id="KW-0472">Membrane</keyword>
<protein>
    <submittedName>
        <fullName evidence="2">Uncharacterized protein</fullName>
    </submittedName>
</protein>
<dbReference type="RefSeq" id="WP_052430202.1">
    <property type="nucleotide sequence ID" value="NZ_BBLT01000005.1"/>
</dbReference>
<evidence type="ECO:0000313" key="3">
    <source>
        <dbReference type="Proteomes" id="UP000030185"/>
    </source>
</evidence>
<keyword evidence="1" id="KW-1133">Transmembrane helix</keyword>
<dbReference type="STRING" id="153721.MYP_2863"/>
<dbReference type="AlphaFoldDB" id="A0A098LGP1"/>
<sequence>METIEIVENKSSKKMNNESTTNEQVAVKNKNKTFAIILVVLVALGGYYGVSKYIHGEQKRTLSDIQI</sequence>
<evidence type="ECO:0000256" key="1">
    <source>
        <dbReference type="SAM" id="Phobius"/>
    </source>
</evidence>
<gene>
    <name evidence="2" type="ORF">MYP_2863</name>
</gene>
<name>A0A098LGP1_9BACT</name>
<accession>A0A098LGP1</accession>
<reference evidence="2 3" key="1">
    <citation type="submission" date="2014-09" db="EMBL/GenBank/DDBJ databases">
        <title>Sporocytophaga myxococcoides PG-01 genome sequencing.</title>
        <authorList>
            <person name="Liu L."/>
            <person name="Gao P.J."/>
            <person name="Chen G.J."/>
            <person name="Wang L.S."/>
        </authorList>
    </citation>
    <scope>NUCLEOTIDE SEQUENCE [LARGE SCALE GENOMIC DNA]</scope>
    <source>
        <strain evidence="2 3">PG-01</strain>
    </source>
</reference>